<reference evidence="2" key="1">
    <citation type="journal article" date="2020" name="Phytopathology">
        <title>Genome Sequence Resources of Colletotrichum truncatum, C. plurivorum, C. musicola, and C. sojae: Four Species Pathogenic to Soybean (Glycine max).</title>
        <authorList>
            <person name="Rogerio F."/>
            <person name="Boufleur T.R."/>
            <person name="Ciampi-Guillardi M."/>
            <person name="Sukno S.A."/>
            <person name="Thon M.R."/>
            <person name="Massola Junior N.S."/>
            <person name="Baroncelli R."/>
        </authorList>
    </citation>
    <scope>NUCLEOTIDE SEQUENCE</scope>
    <source>
        <strain evidence="2">LFN0074</strain>
    </source>
</reference>
<dbReference type="GO" id="GO:0046394">
    <property type="term" value="P:carboxylic acid biosynthetic process"/>
    <property type="evidence" value="ECO:0007669"/>
    <property type="project" value="UniProtKB-ARBA"/>
</dbReference>
<name>A0A8H6J0J6_9PEZI</name>
<accession>A0A8H6J0J6</accession>
<dbReference type="InterPro" id="IPR018717">
    <property type="entry name" value="DUF2241"/>
</dbReference>
<dbReference type="OrthoDB" id="10064407at2759"/>
<dbReference type="Proteomes" id="UP000639643">
    <property type="component" value="Unassembled WGS sequence"/>
</dbReference>
<dbReference type="PANTHER" id="PTHR39199:SF1">
    <property type="entry name" value="BLR5128 PROTEIN"/>
    <property type="match status" value="1"/>
</dbReference>
<dbReference type="PANTHER" id="PTHR39199">
    <property type="entry name" value="BLR5128 PROTEIN"/>
    <property type="match status" value="1"/>
</dbReference>
<evidence type="ECO:0000313" key="2">
    <source>
        <dbReference type="EMBL" id="KAF6804297.1"/>
    </source>
</evidence>
<evidence type="ECO:0000259" key="1">
    <source>
        <dbReference type="Pfam" id="PF10000"/>
    </source>
</evidence>
<protein>
    <submittedName>
        <fullName evidence="2">Ribonuclease h family protein</fullName>
    </submittedName>
</protein>
<dbReference type="SUPFAM" id="SSF55021">
    <property type="entry name" value="ACT-like"/>
    <property type="match status" value="2"/>
</dbReference>
<keyword evidence="3" id="KW-1185">Reference proteome</keyword>
<feature type="domain" description="DUF2241" evidence="1">
    <location>
        <begin position="10"/>
        <end position="78"/>
    </location>
</feature>
<evidence type="ECO:0000313" key="3">
    <source>
        <dbReference type="Proteomes" id="UP000639643"/>
    </source>
</evidence>
<dbReference type="InterPro" id="IPR045865">
    <property type="entry name" value="ACT-like_dom_sf"/>
</dbReference>
<sequence length="142" mass="15486">MSSSTDKAGGELSLSKLLATLTTVLHEPTYVFITVPDTTPLPPLPKIHMLFREAEGITLITTLDVAVAHGYEYQYECKKITLNVHSSLEAIGFMATVATRLSKNGISVNPVSAYFHDHIFVPVGKEDVTVSLLEELARENGN</sequence>
<dbReference type="Pfam" id="PF10000">
    <property type="entry name" value="ACT_3"/>
    <property type="match status" value="1"/>
</dbReference>
<organism evidence="2 3">
    <name type="scientific">Colletotrichum musicola</name>
    <dbReference type="NCBI Taxonomy" id="2175873"/>
    <lineage>
        <taxon>Eukaryota</taxon>
        <taxon>Fungi</taxon>
        <taxon>Dikarya</taxon>
        <taxon>Ascomycota</taxon>
        <taxon>Pezizomycotina</taxon>
        <taxon>Sordariomycetes</taxon>
        <taxon>Hypocreomycetidae</taxon>
        <taxon>Glomerellales</taxon>
        <taxon>Glomerellaceae</taxon>
        <taxon>Colletotrichum</taxon>
        <taxon>Colletotrichum orchidearum species complex</taxon>
    </lineage>
</organism>
<proteinExistence type="predicted"/>
<dbReference type="Gene3D" id="3.30.2130.10">
    <property type="entry name" value="VC0802-like"/>
    <property type="match status" value="1"/>
</dbReference>
<dbReference type="GO" id="GO:0006520">
    <property type="term" value="P:amino acid metabolic process"/>
    <property type="evidence" value="ECO:0007669"/>
    <property type="project" value="UniProtKB-ARBA"/>
</dbReference>
<dbReference type="AlphaFoldDB" id="A0A8H6J0J6"/>
<gene>
    <name evidence="2" type="ORF">CMUS01_14883</name>
</gene>
<dbReference type="EMBL" id="WIGM01001142">
    <property type="protein sequence ID" value="KAF6804297.1"/>
    <property type="molecule type" value="Genomic_DNA"/>
</dbReference>
<comment type="caution">
    <text evidence="2">The sequence shown here is derived from an EMBL/GenBank/DDBJ whole genome shotgun (WGS) entry which is preliminary data.</text>
</comment>